<accession>A0AAN9VAY9</accession>
<protein>
    <submittedName>
        <fullName evidence="1">Uncharacterized protein</fullName>
    </submittedName>
</protein>
<name>A0AAN9VAY9_9ORTH</name>
<dbReference type="Proteomes" id="UP001378592">
    <property type="component" value="Unassembled WGS sequence"/>
</dbReference>
<organism evidence="1 2">
    <name type="scientific">Gryllus longicercus</name>
    <dbReference type="NCBI Taxonomy" id="2509291"/>
    <lineage>
        <taxon>Eukaryota</taxon>
        <taxon>Metazoa</taxon>
        <taxon>Ecdysozoa</taxon>
        <taxon>Arthropoda</taxon>
        <taxon>Hexapoda</taxon>
        <taxon>Insecta</taxon>
        <taxon>Pterygota</taxon>
        <taxon>Neoptera</taxon>
        <taxon>Polyneoptera</taxon>
        <taxon>Orthoptera</taxon>
        <taxon>Ensifera</taxon>
        <taxon>Gryllidea</taxon>
        <taxon>Grylloidea</taxon>
        <taxon>Gryllidae</taxon>
        <taxon>Gryllinae</taxon>
        <taxon>Gryllus</taxon>
    </lineage>
</organism>
<proteinExistence type="predicted"/>
<sequence>MAYFILRVCFNLKRVQYVRFFEHNRNAHSEKNGLVRGVYDDEPGKVVFSKVTERFNEATNGKLCQELAVPCSTSY</sequence>
<comment type="caution">
    <text evidence="1">The sequence shown here is derived from an EMBL/GenBank/DDBJ whole genome shotgun (WGS) entry which is preliminary data.</text>
</comment>
<dbReference type="EMBL" id="JAZDUA010000437">
    <property type="protein sequence ID" value="KAK7792631.1"/>
    <property type="molecule type" value="Genomic_DNA"/>
</dbReference>
<evidence type="ECO:0000313" key="1">
    <source>
        <dbReference type="EMBL" id="KAK7792631.1"/>
    </source>
</evidence>
<reference evidence="1 2" key="1">
    <citation type="submission" date="2024-03" db="EMBL/GenBank/DDBJ databases">
        <title>The genome assembly and annotation of the cricket Gryllus longicercus Weissman &amp; Gray.</title>
        <authorList>
            <person name="Szrajer S."/>
            <person name="Gray D."/>
            <person name="Ylla G."/>
        </authorList>
    </citation>
    <scope>NUCLEOTIDE SEQUENCE [LARGE SCALE GENOMIC DNA]</scope>
    <source>
        <strain evidence="1">DAG 2021-001</strain>
        <tissue evidence="1">Whole body minus gut</tissue>
    </source>
</reference>
<evidence type="ECO:0000313" key="2">
    <source>
        <dbReference type="Proteomes" id="UP001378592"/>
    </source>
</evidence>
<gene>
    <name evidence="1" type="ORF">R5R35_007301</name>
</gene>
<keyword evidence="2" id="KW-1185">Reference proteome</keyword>
<dbReference type="AlphaFoldDB" id="A0AAN9VAY9"/>